<evidence type="ECO:0000313" key="4">
    <source>
        <dbReference type="EMBL" id="CAE8731945.1"/>
    </source>
</evidence>
<sequence>MAASGLCRPTRLRLMPVVVPAALALLGAAGGASAAPGPAGSLVIGTEDLLMVRNSLGRIGDELHLILRVLDQHLQEPGAAPPVRPTAFQGPRVTETTPEPGAPVQMPMEPFITELEARPTRGPTHTLPPLPPPPDTQLRVFMRAALAWGWTVGWYLFWAAIFGLDIGIGVGMQLFLESIGRKRGGTSIMSKKNLASAIAKQASAGGPAGAPIPAPSATPNTQRLSVLSQEELLASVLTEHWAKVAMGFGLAIAFRLPQYVLSEEGITFHMLFNLAVMLRCMSLVMLVIRDDMTLPKKEKAQPNGMTEADMVSLEPIGSRQAGSLAGSSPVRRSAAALPSAASPSHRAASPAHRGQSPVHRKQQPASPAHAHRAASPTTFHMAASPTSRTAAASFSLPASTSPAPPAVSPAAASPSPSANGASPSTAGAGPSPAGSSPDPASPSPASPTPAAATSPEGASPVPASLAVSPSPDHAAADSPSPSLPVAAYSNGASEGAAAISSIPG</sequence>
<keyword evidence="3" id="KW-0732">Signal</keyword>
<keyword evidence="2" id="KW-1133">Transmembrane helix</keyword>
<dbReference type="AlphaFoldDB" id="A0A813LKM9"/>
<reference evidence="4" key="1">
    <citation type="submission" date="2021-02" db="EMBL/GenBank/DDBJ databases">
        <authorList>
            <person name="Dougan E. K."/>
            <person name="Rhodes N."/>
            <person name="Thang M."/>
            <person name="Chan C."/>
        </authorList>
    </citation>
    <scope>NUCLEOTIDE SEQUENCE</scope>
</reference>
<dbReference type="Proteomes" id="UP000626109">
    <property type="component" value="Unassembled WGS sequence"/>
</dbReference>
<evidence type="ECO:0000256" key="3">
    <source>
        <dbReference type="SAM" id="SignalP"/>
    </source>
</evidence>
<feature type="compositionally biased region" description="Low complexity" evidence="1">
    <location>
        <begin position="448"/>
        <end position="471"/>
    </location>
</feature>
<evidence type="ECO:0000313" key="5">
    <source>
        <dbReference type="Proteomes" id="UP000626109"/>
    </source>
</evidence>
<gene>
    <name evidence="4" type="ORF">PGLA2088_LOCUS46188</name>
</gene>
<feature type="region of interest" description="Disordered" evidence="1">
    <location>
        <begin position="78"/>
        <end position="106"/>
    </location>
</feature>
<name>A0A813LKM9_POLGL</name>
<feature type="region of interest" description="Disordered" evidence="1">
    <location>
        <begin position="319"/>
        <end position="504"/>
    </location>
</feature>
<feature type="transmembrane region" description="Helical" evidence="2">
    <location>
        <begin position="155"/>
        <end position="176"/>
    </location>
</feature>
<comment type="caution">
    <text evidence="4">The sequence shown here is derived from an EMBL/GenBank/DDBJ whole genome shotgun (WGS) entry which is preliminary data.</text>
</comment>
<dbReference type="EMBL" id="CAJNNW010036087">
    <property type="protein sequence ID" value="CAE8731945.1"/>
    <property type="molecule type" value="Genomic_DNA"/>
</dbReference>
<evidence type="ECO:0000256" key="1">
    <source>
        <dbReference type="SAM" id="MobiDB-lite"/>
    </source>
</evidence>
<keyword evidence="2" id="KW-0812">Transmembrane</keyword>
<evidence type="ECO:0000256" key="2">
    <source>
        <dbReference type="SAM" id="Phobius"/>
    </source>
</evidence>
<proteinExistence type="predicted"/>
<organism evidence="4 5">
    <name type="scientific">Polarella glacialis</name>
    <name type="common">Dinoflagellate</name>
    <dbReference type="NCBI Taxonomy" id="89957"/>
    <lineage>
        <taxon>Eukaryota</taxon>
        <taxon>Sar</taxon>
        <taxon>Alveolata</taxon>
        <taxon>Dinophyceae</taxon>
        <taxon>Suessiales</taxon>
        <taxon>Suessiaceae</taxon>
        <taxon>Polarella</taxon>
    </lineage>
</organism>
<feature type="compositionally biased region" description="Low complexity" evidence="1">
    <location>
        <begin position="327"/>
        <end position="353"/>
    </location>
</feature>
<feature type="compositionally biased region" description="Low complexity" evidence="1">
    <location>
        <begin position="489"/>
        <end position="504"/>
    </location>
</feature>
<feature type="compositionally biased region" description="Low complexity" evidence="1">
    <location>
        <begin position="408"/>
        <end position="438"/>
    </location>
</feature>
<feature type="signal peptide" evidence="3">
    <location>
        <begin position="1"/>
        <end position="34"/>
    </location>
</feature>
<accession>A0A813LKM9</accession>
<feature type="chain" id="PRO_5032819059" evidence="3">
    <location>
        <begin position="35"/>
        <end position="504"/>
    </location>
</feature>
<keyword evidence="2" id="KW-0472">Membrane</keyword>
<protein>
    <submittedName>
        <fullName evidence="4">Uncharacterized protein</fullName>
    </submittedName>
</protein>
<feature type="compositionally biased region" description="Low complexity" evidence="1">
    <location>
        <begin position="364"/>
        <end position="401"/>
    </location>
</feature>